<dbReference type="AlphaFoldDB" id="A0A2Z3KHL3"/>
<protein>
    <recommendedName>
        <fullName evidence="3">Capsid protein</fullName>
    </recommendedName>
</protein>
<gene>
    <name evidence="1" type="ORF">LL14B4_12650</name>
</gene>
<proteinExistence type="predicted"/>
<dbReference type="Pfam" id="PF10665">
    <property type="entry name" value="Minor_capsid_1"/>
    <property type="match status" value="1"/>
</dbReference>
<dbReference type="EMBL" id="CP028160">
    <property type="protein sequence ID" value="AWN66956.1"/>
    <property type="molecule type" value="Genomic_DNA"/>
</dbReference>
<dbReference type="Proteomes" id="UP000245919">
    <property type="component" value="Chromosome"/>
</dbReference>
<dbReference type="RefSeq" id="WP_109991371.1">
    <property type="nucleotide sequence ID" value="NZ_CP028160.1"/>
</dbReference>
<evidence type="ECO:0000313" key="2">
    <source>
        <dbReference type="Proteomes" id="UP000245919"/>
    </source>
</evidence>
<dbReference type="InterPro" id="IPR019612">
    <property type="entry name" value="Minor_capsid_put"/>
</dbReference>
<organism evidence="1 2">
    <name type="scientific">Lactococcus lactis subsp. lactis</name>
    <name type="common">Streptococcus lactis</name>
    <dbReference type="NCBI Taxonomy" id="1360"/>
    <lineage>
        <taxon>Bacteria</taxon>
        <taxon>Bacillati</taxon>
        <taxon>Bacillota</taxon>
        <taxon>Bacilli</taxon>
        <taxon>Lactobacillales</taxon>
        <taxon>Streptococcaceae</taxon>
        <taxon>Lactococcus</taxon>
    </lineage>
</organism>
<evidence type="ECO:0000313" key="1">
    <source>
        <dbReference type="EMBL" id="AWN66956.1"/>
    </source>
</evidence>
<evidence type="ECO:0008006" key="3">
    <source>
        <dbReference type="Google" id="ProtNLM"/>
    </source>
</evidence>
<accession>A0A2Z3KHL3</accession>
<dbReference type="GeneID" id="89634627"/>
<reference evidence="1 2" key="1">
    <citation type="submission" date="2018-03" db="EMBL/GenBank/DDBJ databases">
        <title>Genome sequence of Lactococcus lactis strain 14B4 from almond drupe.</title>
        <authorList>
            <person name="Tran T.D."/>
            <person name="McGarvey J.A."/>
            <person name="Huynh S."/>
            <person name="Parker C.T."/>
        </authorList>
    </citation>
    <scope>NUCLEOTIDE SEQUENCE [LARGE SCALE GENOMIC DNA]</scope>
    <source>
        <strain evidence="1 2">14B4</strain>
    </source>
</reference>
<name>A0A2Z3KHL3_LACLL</name>
<sequence length="115" mass="13144">MLSVPKLFLQQSVKVEKLKGKNAYGDPEYSEPLNIENIKIDTKTTFSGSGSDRKISKETTLFIYLSSQAKDFVIDDSFLEARVTDSGQNQFVLKEYTPNKNPIKDEVWSYEVRLI</sequence>